<dbReference type="Pfam" id="PF07221">
    <property type="entry name" value="GlcNAc_2-epim"/>
    <property type="match status" value="1"/>
</dbReference>
<keyword evidence="4" id="KW-1185">Reference proteome</keyword>
<dbReference type="RefSeq" id="WP_106759534.1">
    <property type="nucleotide sequence ID" value="NZ_PXWF02000292.1"/>
</dbReference>
<dbReference type="InterPro" id="IPR008928">
    <property type="entry name" value="6-hairpin_glycosidase_sf"/>
</dbReference>
<dbReference type="InterPro" id="IPR012341">
    <property type="entry name" value="6hp_glycosidase-like_sf"/>
</dbReference>
<dbReference type="OrthoDB" id="9806359at2"/>
<dbReference type="EMBL" id="PXWF02000292">
    <property type="protein sequence ID" value="PWF42710.1"/>
    <property type="molecule type" value="Genomic_DNA"/>
</dbReference>
<dbReference type="GO" id="GO:0016853">
    <property type="term" value="F:isomerase activity"/>
    <property type="evidence" value="ECO:0007669"/>
    <property type="project" value="UniProtKB-KW"/>
</dbReference>
<protein>
    <submittedName>
        <fullName evidence="3">AGE family epimerase/isomerase</fullName>
    </submittedName>
</protein>
<dbReference type="GO" id="GO:0005975">
    <property type="term" value="P:carbohydrate metabolic process"/>
    <property type="evidence" value="ECO:0007669"/>
    <property type="project" value="InterPro"/>
</dbReference>
<dbReference type="PANTHER" id="PTHR15108">
    <property type="entry name" value="N-ACYLGLUCOSAMINE-2-EPIMERASE"/>
    <property type="match status" value="1"/>
</dbReference>
<evidence type="ECO:0000313" key="4">
    <source>
        <dbReference type="Proteomes" id="UP000241421"/>
    </source>
</evidence>
<sequence>MSDSPQFLSIDFLEDHVRHTMAFYDGRCVDPDGGFFHFFMDDGSVYDRRTRHLVSSTRFVINYAKAARQFGRADYAALARHGLDYIERVHFQPATGGYAWLIHDGEVADATNHCYGVSFVMLAYAEALKAGVPGAAEGLASAHALLCSRFWREADGLLVDEYDADFGQLSPYRGQNANMHGCEALICAYEASGEAHYLERARTIAESVTGRLAVQAGGLIWEHYDPSWQADWNYNLDDPKHLFRPWGFQPGHHTEWSKLLLTLHRHAPDAALAERARWLFDQAMDKAWDHENGGLFYGFSPDGAVCDSDKYFWVQAESLAAAALLHQHCGAPAYRDAYEHLWQYSWRHMVDHTHGAWYRILDARNQKYSAEKSPAGKTDYHTMGACFEVIDMLRRGQPGSAR</sequence>
<dbReference type="Gene3D" id="1.50.10.10">
    <property type="match status" value="1"/>
</dbReference>
<dbReference type="InterPro" id="IPR010819">
    <property type="entry name" value="AGE/CE"/>
</dbReference>
<accession>A0A2U2HF91</accession>
<proteinExistence type="inferred from homology"/>
<name>A0A2U2HF91_9BURK</name>
<organism evidence="3 4">
    <name type="scientific">Massilia glaciei</name>
    <dbReference type="NCBI Taxonomy" id="1524097"/>
    <lineage>
        <taxon>Bacteria</taxon>
        <taxon>Pseudomonadati</taxon>
        <taxon>Pseudomonadota</taxon>
        <taxon>Betaproteobacteria</taxon>
        <taxon>Burkholderiales</taxon>
        <taxon>Oxalobacteraceae</taxon>
        <taxon>Telluria group</taxon>
        <taxon>Massilia</taxon>
    </lineage>
</organism>
<dbReference type="AlphaFoldDB" id="A0A2U2HF91"/>
<dbReference type="FunFam" id="1.50.10.10:FF:000057">
    <property type="entry name" value="N-acylglucosamine 2-epimerase"/>
    <property type="match status" value="1"/>
</dbReference>
<evidence type="ECO:0000256" key="1">
    <source>
        <dbReference type="ARBA" id="ARBA00008558"/>
    </source>
</evidence>
<comment type="similarity">
    <text evidence="1">Belongs to the N-acylglucosamine 2-epimerase family.</text>
</comment>
<keyword evidence="2 3" id="KW-0413">Isomerase</keyword>
<evidence type="ECO:0000256" key="2">
    <source>
        <dbReference type="ARBA" id="ARBA00023235"/>
    </source>
</evidence>
<dbReference type="Proteomes" id="UP000241421">
    <property type="component" value="Unassembled WGS sequence"/>
</dbReference>
<evidence type="ECO:0000313" key="3">
    <source>
        <dbReference type="EMBL" id="PWF42710.1"/>
    </source>
</evidence>
<comment type="caution">
    <text evidence="3">The sequence shown here is derived from an EMBL/GenBank/DDBJ whole genome shotgun (WGS) entry which is preliminary data.</text>
</comment>
<gene>
    <name evidence="3" type="ORF">C7C56_022225</name>
</gene>
<dbReference type="SUPFAM" id="SSF48208">
    <property type="entry name" value="Six-hairpin glycosidases"/>
    <property type="match status" value="1"/>
</dbReference>
<reference evidence="3 4" key="1">
    <citation type="submission" date="2018-04" db="EMBL/GenBank/DDBJ databases">
        <title>Massilia violaceinigra sp. nov., a novel purple-pigmented bacterium isolated from Tianshan glacier, Xinjiang, China.</title>
        <authorList>
            <person name="Wang H."/>
        </authorList>
    </citation>
    <scope>NUCLEOTIDE SEQUENCE [LARGE SCALE GENOMIC DNA]</scope>
    <source>
        <strain evidence="3 4">B448-2</strain>
    </source>
</reference>